<dbReference type="EMBL" id="CM029040">
    <property type="protein sequence ID" value="KAG2632387.1"/>
    <property type="molecule type" value="Genomic_DNA"/>
</dbReference>
<comment type="caution">
    <text evidence="2">The sequence shown here is derived from an EMBL/GenBank/DDBJ whole genome shotgun (WGS) entry which is preliminary data.</text>
</comment>
<dbReference type="PANTHER" id="PTHR36617:SF5">
    <property type="entry name" value="OS05G0421675 PROTEIN"/>
    <property type="match status" value="1"/>
</dbReference>
<organism evidence="2 3">
    <name type="scientific">Panicum virgatum</name>
    <name type="common">Blackwell switchgrass</name>
    <dbReference type="NCBI Taxonomy" id="38727"/>
    <lineage>
        <taxon>Eukaryota</taxon>
        <taxon>Viridiplantae</taxon>
        <taxon>Streptophyta</taxon>
        <taxon>Embryophyta</taxon>
        <taxon>Tracheophyta</taxon>
        <taxon>Spermatophyta</taxon>
        <taxon>Magnoliopsida</taxon>
        <taxon>Liliopsida</taxon>
        <taxon>Poales</taxon>
        <taxon>Poaceae</taxon>
        <taxon>PACMAD clade</taxon>
        <taxon>Panicoideae</taxon>
        <taxon>Panicodae</taxon>
        <taxon>Paniceae</taxon>
        <taxon>Panicinae</taxon>
        <taxon>Panicum</taxon>
        <taxon>Panicum sect. Hiantes</taxon>
    </lineage>
</organism>
<keyword evidence="3" id="KW-1185">Reference proteome</keyword>
<dbReference type="PANTHER" id="PTHR36617">
    <property type="entry name" value="PROTEIN, PUTATIVE-RELATED"/>
    <property type="match status" value="1"/>
</dbReference>
<evidence type="ECO:0000313" key="2">
    <source>
        <dbReference type="EMBL" id="KAG2632387.1"/>
    </source>
</evidence>
<dbReference type="Pfam" id="PF13966">
    <property type="entry name" value="zf-RVT"/>
    <property type="match status" value="1"/>
</dbReference>
<gene>
    <name evidence="2" type="ORF">PVAP13_2NG085546</name>
</gene>
<dbReference type="AlphaFoldDB" id="A0A8T0VDH4"/>
<sequence length="362" mass="42538">MLARGTYGTVSSRALLAPSLQLVLGHQALLMQQCLALRKQGGRRTKQKSTCLSSTPMYTMGVYLLYEGNYQALDSIRNTFFWQGTNKKRKYHMVKWEALIRPKEFGGVDFLDIRVMNICLLVKWIERLEKRDDSICIQLLCRKYLGDKSIFQLNRNAGSQFWKRILSVRQWCQWGRRVQVHSRKQTRFWLDLWTGECPLSVEFHQLFSYCRHPNIYVSDACANGTVQIDFRRSLNDEEMAEWARLVELVNQTTLTEGRDVMKWVLEKRGNYTTRSLYKAMTFGGVKDPVLMRIWRCRIPLKIKFFLWMAFNDRIQAAVQLKKKKWSGPEECKLCGERELLTTFCSYALWRFLCGPSSERLVA</sequence>
<accession>A0A8T0VDH4</accession>
<evidence type="ECO:0000313" key="3">
    <source>
        <dbReference type="Proteomes" id="UP000823388"/>
    </source>
</evidence>
<name>A0A8T0VDH4_PANVG</name>
<feature type="domain" description="Reverse transcriptase zinc-binding" evidence="1">
    <location>
        <begin position="271"/>
        <end position="338"/>
    </location>
</feature>
<dbReference type="InterPro" id="IPR026960">
    <property type="entry name" value="RVT-Znf"/>
</dbReference>
<evidence type="ECO:0000259" key="1">
    <source>
        <dbReference type="Pfam" id="PF13966"/>
    </source>
</evidence>
<reference evidence="2" key="1">
    <citation type="submission" date="2020-05" db="EMBL/GenBank/DDBJ databases">
        <title>WGS assembly of Panicum virgatum.</title>
        <authorList>
            <person name="Lovell J.T."/>
            <person name="Jenkins J."/>
            <person name="Shu S."/>
            <person name="Juenger T.E."/>
            <person name="Schmutz J."/>
        </authorList>
    </citation>
    <scope>NUCLEOTIDE SEQUENCE</scope>
    <source>
        <strain evidence="2">AP13</strain>
    </source>
</reference>
<dbReference type="Proteomes" id="UP000823388">
    <property type="component" value="Chromosome 2N"/>
</dbReference>
<protein>
    <recommendedName>
        <fullName evidence="1">Reverse transcriptase zinc-binding domain-containing protein</fullName>
    </recommendedName>
</protein>
<proteinExistence type="predicted"/>